<comment type="caution">
    <text evidence="1">The sequence shown here is derived from an EMBL/GenBank/DDBJ whole genome shotgun (WGS) entry which is preliminary data.</text>
</comment>
<sequence>MTSSSPFQNMFSLPENFPQAQCIALKRELLIFGKVNCYSYHTRGNQYRWVCKLPRDYPNCGYCVVNLPKTNGEKETTLWMFGGYNGEVKMMKYVSVWKKKTNVQKLSQVSNANGQEVCINRGQNNFRSMRAVIGGRNNNLLFITYSKSIDVFNINTYTYVATSLLPVVDTLLHHCFVLKTTKHSTTAAAAGRLQKKANVEMLLFCKKTGLSINYDEDRKKFDIAYVHICSSMRMLHYYAFVCANGMVLFFGGVRESPPDSADVYKYVIEEDKWVKCEQALPYPLTNCTAVVSGDHEHVHIIGSSLGSVHLRTKLKDWMRRDTKAEKLWIVEEEDFREIEKVNCEINDMQQNANINNLK</sequence>
<accession>X6MXR5</accession>
<protein>
    <recommendedName>
        <fullName evidence="3">Kelch motif family protein</fullName>
    </recommendedName>
</protein>
<dbReference type="Gene3D" id="2.120.10.80">
    <property type="entry name" value="Kelch-type beta propeller"/>
    <property type="match status" value="1"/>
</dbReference>
<dbReference type="EMBL" id="ASPP01015001">
    <property type="protein sequence ID" value="ETO18391.1"/>
    <property type="molecule type" value="Genomic_DNA"/>
</dbReference>
<evidence type="ECO:0000313" key="1">
    <source>
        <dbReference type="EMBL" id="ETO18391.1"/>
    </source>
</evidence>
<dbReference type="SUPFAM" id="SSF50965">
    <property type="entry name" value="Galactose oxidase, central domain"/>
    <property type="match status" value="1"/>
</dbReference>
<dbReference type="Proteomes" id="UP000023152">
    <property type="component" value="Unassembled WGS sequence"/>
</dbReference>
<evidence type="ECO:0000313" key="2">
    <source>
        <dbReference type="Proteomes" id="UP000023152"/>
    </source>
</evidence>
<keyword evidence="2" id="KW-1185">Reference proteome</keyword>
<feature type="non-terminal residue" evidence="1">
    <location>
        <position position="358"/>
    </location>
</feature>
<proteinExistence type="predicted"/>
<organism evidence="1 2">
    <name type="scientific">Reticulomyxa filosa</name>
    <dbReference type="NCBI Taxonomy" id="46433"/>
    <lineage>
        <taxon>Eukaryota</taxon>
        <taxon>Sar</taxon>
        <taxon>Rhizaria</taxon>
        <taxon>Retaria</taxon>
        <taxon>Foraminifera</taxon>
        <taxon>Monothalamids</taxon>
        <taxon>Reticulomyxidae</taxon>
        <taxon>Reticulomyxa</taxon>
    </lineage>
</organism>
<dbReference type="AlphaFoldDB" id="X6MXR5"/>
<reference evidence="1 2" key="1">
    <citation type="journal article" date="2013" name="Curr. Biol.">
        <title>The Genome of the Foraminiferan Reticulomyxa filosa.</title>
        <authorList>
            <person name="Glockner G."/>
            <person name="Hulsmann N."/>
            <person name="Schleicher M."/>
            <person name="Noegel A.A."/>
            <person name="Eichinger L."/>
            <person name="Gallinger C."/>
            <person name="Pawlowski J."/>
            <person name="Sierra R."/>
            <person name="Euteneuer U."/>
            <person name="Pillet L."/>
            <person name="Moustafa A."/>
            <person name="Platzer M."/>
            <person name="Groth M."/>
            <person name="Szafranski K."/>
            <person name="Schliwa M."/>
        </authorList>
    </citation>
    <scope>NUCLEOTIDE SEQUENCE [LARGE SCALE GENOMIC DNA]</scope>
</reference>
<evidence type="ECO:0008006" key="3">
    <source>
        <dbReference type="Google" id="ProtNLM"/>
    </source>
</evidence>
<name>X6MXR5_RETFI</name>
<dbReference type="InterPro" id="IPR011043">
    <property type="entry name" value="Gal_Oxase/kelch_b-propeller"/>
</dbReference>
<dbReference type="InterPro" id="IPR015915">
    <property type="entry name" value="Kelch-typ_b-propeller"/>
</dbReference>
<gene>
    <name evidence="1" type="ORF">RFI_18871</name>
</gene>